<keyword evidence="3" id="KW-0158">Chromosome</keyword>
<keyword evidence="9" id="KW-0137">Centromere</keyword>
<evidence type="ECO:0000313" key="12">
    <source>
        <dbReference type="Proteomes" id="UP000694580"/>
    </source>
</evidence>
<dbReference type="Ensembl" id="ENSDCDT00010026923.1">
    <property type="protein sequence ID" value="ENSDCDP00010022491.1"/>
    <property type="gene ID" value="ENSDCDG00010013345.1"/>
</dbReference>
<keyword evidence="6" id="KW-0995">Kinetochore</keyword>
<dbReference type="Proteomes" id="UP000694580">
    <property type="component" value="Unplaced"/>
</dbReference>
<reference evidence="11" key="2">
    <citation type="submission" date="2025-09" db="UniProtKB">
        <authorList>
            <consortium name="Ensembl"/>
        </authorList>
    </citation>
    <scope>IDENTIFICATION</scope>
</reference>
<evidence type="ECO:0008006" key="13">
    <source>
        <dbReference type="Google" id="ProtNLM"/>
    </source>
</evidence>
<organism evidence="11 12">
    <name type="scientific">Denticeps clupeoides</name>
    <name type="common">denticle herring</name>
    <dbReference type="NCBI Taxonomy" id="299321"/>
    <lineage>
        <taxon>Eukaryota</taxon>
        <taxon>Metazoa</taxon>
        <taxon>Chordata</taxon>
        <taxon>Craniata</taxon>
        <taxon>Vertebrata</taxon>
        <taxon>Euteleostomi</taxon>
        <taxon>Actinopterygii</taxon>
        <taxon>Neopterygii</taxon>
        <taxon>Teleostei</taxon>
        <taxon>Clupei</taxon>
        <taxon>Clupeiformes</taxon>
        <taxon>Denticipitoidei</taxon>
        <taxon>Denticipitidae</taxon>
        <taxon>Denticeps</taxon>
    </lineage>
</organism>
<feature type="coiled-coil region" evidence="10">
    <location>
        <begin position="140"/>
        <end position="181"/>
    </location>
</feature>
<evidence type="ECO:0000256" key="1">
    <source>
        <dbReference type="ARBA" id="ARBA00004123"/>
    </source>
</evidence>
<keyword evidence="8" id="KW-0131">Cell cycle</keyword>
<evidence type="ECO:0000256" key="6">
    <source>
        <dbReference type="ARBA" id="ARBA00022838"/>
    </source>
</evidence>
<protein>
    <recommendedName>
        <fullName evidence="13">Polyamine-modulated factor 1</fullName>
    </recommendedName>
</protein>
<keyword evidence="10" id="KW-0175">Coiled coil</keyword>
<dbReference type="GO" id="GO:0051301">
    <property type="term" value="P:cell division"/>
    <property type="evidence" value="ECO:0007669"/>
    <property type="project" value="UniProtKB-KW"/>
</dbReference>
<name>A0AAY4BQQ7_9TELE</name>
<evidence type="ECO:0000256" key="4">
    <source>
        <dbReference type="ARBA" id="ARBA00022618"/>
    </source>
</evidence>
<gene>
    <name evidence="11" type="primary">pmf1</name>
</gene>
<keyword evidence="4" id="KW-0132">Cell division</keyword>
<proteinExistence type="predicted"/>
<evidence type="ECO:0000256" key="9">
    <source>
        <dbReference type="ARBA" id="ARBA00023328"/>
    </source>
</evidence>
<keyword evidence="7" id="KW-0539">Nucleus</keyword>
<dbReference type="PANTHER" id="PTHR15459:SF3">
    <property type="entry name" value="POLYAMINE-MODULATED FACTOR 1"/>
    <property type="match status" value="1"/>
</dbReference>
<dbReference type="AlphaFoldDB" id="A0AAY4BQQ7"/>
<evidence type="ECO:0000256" key="5">
    <source>
        <dbReference type="ARBA" id="ARBA00022776"/>
    </source>
</evidence>
<sequence>VSLSKTLNPQLLQGETVPVNTDSEPRINRLVFLNKVLEKSLKRLVADASFYRFAQTFGPLYKQNPQVTKVIHEQFVSGLQKAVEDDINKVIEEGELEGKLKELDRLEDLAKDSTAPAWRPSGVPEQDVCSFLVPYYRGQEEFLRRELRKVQKENAVLVQRVQEGRAAISRAEDNIAKTAQEWQASIGGLEALVSSLCPAENLDAS</sequence>
<evidence type="ECO:0000256" key="8">
    <source>
        <dbReference type="ARBA" id="ARBA00023306"/>
    </source>
</evidence>
<dbReference type="PANTHER" id="PTHR15459">
    <property type="entry name" value="POLYAMINE-MODULATED FACTOR 1"/>
    <property type="match status" value="1"/>
</dbReference>
<dbReference type="Pfam" id="PF03980">
    <property type="entry name" value="Nnf1"/>
    <property type="match status" value="1"/>
</dbReference>
<dbReference type="GO" id="GO:0007059">
    <property type="term" value="P:chromosome segregation"/>
    <property type="evidence" value="ECO:0007669"/>
    <property type="project" value="TreeGrafter"/>
</dbReference>
<keyword evidence="12" id="KW-1185">Reference proteome</keyword>
<evidence type="ECO:0000256" key="7">
    <source>
        <dbReference type="ARBA" id="ARBA00023242"/>
    </source>
</evidence>
<dbReference type="GO" id="GO:0000444">
    <property type="term" value="C:MIS12/MIND type complex"/>
    <property type="evidence" value="ECO:0007669"/>
    <property type="project" value="InterPro"/>
</dbReference>
<dbReference type="GO" id="GO:0005634">
    <property type="term" value="C:nucleus"/>
    <property type="evidence" value="ECO:0007669"/>
    <property type="project" value="UniProtKB-SubCell"/>
</dbReference>
<evidence type="ECO:0000256" key="2">
    <source>
        <dbReference type="ARBA" id="ARBA00004629"/>
    </source>
</evidence>
<keyword evidence="5" id="KW-0498">Mitosis</keyword>
<accession>A0AAY4BQQ7</accession>
<evidence type="ECO:0000256" key="10">
    <source>
        <dbReference type="SAM" id="Coils"/>
    </source>
</evidence>
<dbReference type="InterPro" id="IPR007128">
    <property type="entry name" value="PMF1/Nnf1"/>
</dbReference>
<reference evidence="11" key="1">
    <citation type="submission" date="2025-08" db="UniProtKB">
        <authorList>
            <consortium name="Ensembl"/>
        </authorList>
    </citation>
    <scope>IDENTIFICATION</scope>
</reference>
<comment type="subcellular location">
    <subcellularLocation>
        <location evidence="2">Chromosome</location>
        <location evidence="2">Centromere</location>
        <location evidence="2">Kinetochore</location>
    </subcellularLocation>
    <subcellularLocation>
        <location evidence="1">Nucleus</location>
    </subcellularLocation>
</comment>
<evidence type="ECO:0000256" key="3">
    <source>
        <dbReference type="ARBA" id="ARBA00022454"/>
    </source>
</evidence>
<evidence type="ECO:0000313" key="11">
    <source>
        <dbReference type="Ensembl" id="ENSDCDP00010022491.1"/>
    </source>
</evidence>
<dbReference type="GeneTree" id="ENSGT00940000162656"/>